<evidence type="ECO:0008006" key="3">
    <source>
        <dbReference type="Google" id="ProtNLM"/>
    </source>
</evidence>
<organism evidence="1 2">
    <name type="scientific">Glomus cerebriforme</name>
    <dbReference type="NCBI Taxonomy" id="658196"/>
    <lineage>
        <taxon>Eukaryota</taxon>
        <taxon>Fungi</taxon>
        <taxon>Fungi incertae sedis</taxon>
        <taxon>Mucoromycota</taxon>
        <taxon>Glomeromycotina</taxon>
        <taxon>Glomeromycetes</taxon>
        <taxon>Glomerales</taxon>
        <taxon>Glomeraceae</taxon>
        <taxon>Glomus</taxon>
    </lineage>
</organism>
<protein>
    <recommendedName>
        <fullName evidence="3">P-loop containing nucleoside triphosphate hydrolase protein</fullName>
    </recommendedName>
</protein>
<accession>A0A397SXD5</accession>
<name>A0A397SXD5_9GLOM</name>
<dbReference type="InterPro" id="IPR027417">
    <property type="entry name" value="P-loop_NTPase"/>
</dbReference>
<sequence length="259" mass="29899">MSSSKVIQLFNFISSRDVVYAWGRSKYSIMTVNHLKKILQPHRNHSYYHVTCEEHGTGKTTLVRIASNEVGCGVIYVDIPTDSNQLGKAFGKAINSHLRKFLILNKYWKNQIDKPKISELEKALEAFNHASEVYKAKHDKPMVIVYDNISHLVYKNPDILDILQDDAKHSADDRKYIAIFVSNEGSVPRRMQFIKQKILTKVEDKLRTAKLLEKQDHYDVGKCVIKTLSNPKELKQRNTVTFQSRAVECYIQENANIFQ</sequence>
<dbReference type="Gene3D" id="3.40.50.300">
    <property type="entry name" value="P-loop containing nucleotide triphosphate hydrolases"/>
    <property type="match status" value="1"/>
</dbReference>
<evidence type="ECO:0000313" key="1">
    <source>
        <dbReference type="EMBL" id="RIA89669.1"/>
    </source>
</evidence>
<keyword evidence="2" id="KW-1185">Reference proteome</keyword>
<dbReference type="EMBL" id="QKYT01000210">
    <property type="protein sequence ID" value="RIA89669.1"/>
    <property type="molecule type" value="Genomic_DNA"/>
</dbReference>
<gene>
    <name evidence="1" type="ORF">C1645_824489</name>
</gene>
<dbReference type="SUPFAM" id="SSF52540">
    <property type="entry name" value="P-loop containing nucleoside triphosphate hydrolases"/>
    <property type="match status" value="1"/>
</dbReference>
<comment type="caution">
    <text evidence="1">The sequence shown here is derived from an EMBL/GenBank/DDBJ whole genome shotgun (WGS) entry which is preliminary data.</text>
</comment>
<reference evidence="1 2" key="1">
    <citation type="submission" date="2018-06" db="EMBL/GenBank/DDBJ databases">
        <title>Comparative genomics reveals the genomic features of Rhizophagus irregularis, R. cerebriforme, R. diaphanum and Gigaspora rosea, and their symbiotic lifestyle signature.</title>
        <authorList>
            <person name="Morin E."/>
            <person name="San Clemente H."/>
            <person name="Chen E.C.H."/>
            <person name="De La Providencia I."/>
            <person name="Hainaut M."/>
            <person name="Kuo A."/>
            <person name="Kohler A."/>
            <person name="Murat C."/>
            <person name="Tang N."/>
            <person name="Roy S."/>
            <person name="Loubradou J."/>
            <person name="Henrissat B."/>
            <person name="Grigoriev I.V."/>
            <person name="Corradi N."/>
            <person name="Roux C."/>
            <person name="Martin F.M."/>
        </authorList>
    </citation>
    <scope>NUCLEOTIDE SEQUENCE [LARGE SCALE GENOMIC DNA]</scope>
    <source>
        <strain evidence="1 2">DAOM 227022</strain>
    </source>
</reference>
<dbReference type="AlphaFoldDB" id="A0A397SXD5"/>
<dbReference type="PANTHER" id="PTHR36168:SF1">
    <property type="entry name" value="ORC1-LIKE AAA ATPASE DOMAIN-CONTAINING PROTEIN"/>
    <property type="match status" value="1"/>
</dbReference>
<dbReference type="STRING" id="658196.A0A397SXD5"/>
<dbReference type="OrthoDB" id="511599at2759"/>
<evidence type="ECO:0000313" key="2">
    <source>
        <dbReference type="Proteomes" id="UP000265703"/>
    </source>
</evidence>
<dbReference type="PANTHER" id="PTHR36168">
    <property type="entry name" value="CHROMOSOME 1, WHOLE GENOME SHOTGUN SEQUENCE"/>
    <property type="match status" value="1"/>
</dbReference>
<dbReference type="Proteomes" id="UP000265703">
    <property type="component" value="Unassembled WGS sequence"/>
</dbReference>
<proteinExistence type="predicted"/>